<feature type="compositionally biased region" description="Basic and acidic residues" evidence="1">
    <location>
        <begin position="88"/>
        <end position="113"/>
    </location>
</feature>
<feature type="compositionally biased region" description="Polar residues" evidence="1">
    <location>
        <begin position="245"/>
        <end position="268"/>
    </location>
</feature>
<sequence>MQAHRKAEKQKEINKNKKKVQAQRNEKLARRNPDRLQKQVDELKEADGRGGLRPKDKENLVQLEKDLKAVLRAREALGDSAPSFPSHQRRDGGEARNERRDRGNPRQEQEQRRNHLGKRRWNEEHAQQEPDDDSDTDPEVRDIPMPRDTPPPVPRKDHRRGPFVDPQVGPDGQRHPHALPAKPVPLPPAQVVYSSAPQLRDLKKEAVKFVPAAVSQQKRRVKGEGRLLEPEEIEKLEKAGYYAAQKTTGTAGQEPSREQANTASQVQATPDVDLDEEMRRFEAEMASLQEEAHQRPGLRAVQLEEVEDDGD</sequence>
<protein>
    <recommendedName>
        <fullName evidence="2">Wbp11/ELF5/Saf1 N-terminal domain-containing protein</fullName>
    </recommendedName>
</protein>
<dbReference type="GO" id="GO:0006396">
    <property type="term" value="P:RNA processing"/>
    <property type="evidence" value="ECO:0007669"/>
    <property type="project" value="InterPro"/>
</dbReference>
<dbReference type="RefSeq" id="XP_023627341.1">
    <property type="nucleotide sequence ID" value="XM_023771573.1"/>
</dbReference>
<dbReference type="OrthoDB" id="5597581at2759"/>
<evidence type="ECO:0000313" key="3">
    <source>
        <dbReference type="EMBL" id="CZT20452.1"/>
    </source>
</evidence>
<feature type="region of interest" description="Disordered" evidence="1">
    <location>
        <begin position="1"/>
        <end position="61"/>
    </location>
</feature>
<feature type="region of interest" description="Disordered" evidence="1">
    <location>
        <begin position="245"/>
        <end position="311"/>
    </location>
</feature>
<feature type="compositionally biased region" description="Basic and acidic residues" evidence="1">
    <location>
        <begin position="24"/>
        <end position="61"/>
    </location>
</feature>
<organism evidence="3 4">
    <name type="scientific">Ramularia collo-cygni</name>
    <dbReference type="NCBI Taxonomy" id="112498"/>
    <lineage>
        <taxon>Eukaryota</taxon>
        <taxon>Fungi</taxon>
        <taxon>Dikarya</taxon>
        <taxon>Ascomycota</taxon>
        <taxon>Pezizomycotina</taxon>
        <taxon>Dothideomycetes</taxon>
        <taxon>Dothideomycetidae</taxon>
        <taxon>Mycosphaerellales</taxon>
        <taxon>Mycosphaerellaceae</taxon>
        <taxon>Ramularia</taxon>
    </lineage>
</organism>
<feature type="region of interest" description="Disordered" evidence="1">
    <location>
        <begin position="74"/>
        <end position="187"/>
    </location>
</feature>
<evidence type="ECO:0000259" key="2">
    <source>
        <dbReference type="Pfam" id="PF09429"/>
    </source>
</evidence>
<feature type="domain" description="Wbp11/ELF5/Saf1 N-terminal" evidence="2">
    <location>
        <begin position="1"/>
        <end position="70"/>
    </location>
</feature>
<accession>A0A2D3USU0</accession>
<evidence type="ECO:0000256" key="1">
    <source>
        <dbReference type="SAM" id="MobiDB-lite"/>
    </source>
</evidence>
<name>A0A2D3USU0_9PEZI</name>
<dbReference type="GeneID" id="35601451"/>
<gene>
    <name evidence="3" type="ORF">RCC_06312</name>
</gene>
<keyword evidence="4" id="KW-1185">Reference proteome</keyword>
<dbReference type="EMBL" id="FJUY01000009">
    <property type="protein sequence ID" value="CZT20452.1"/>
    <property type="molecule type" value="Genomic_DNA"/>
</dbReference>
<evidence type="ECO:0000313" key="4">
    <source>
        <dbReference type="Proteomes" id="UP000225277"/>
    </source>
</evidence>
<dbReference type="AlphaFoldDB" id="A0A2D3USU0"/>
<dbReference type="Proteomes" id="UP000225277">
    <property type="component" value="Unassembled WGS sequence"/>
</dbReference>
<dbReference type="InterPro" id="IPR019007">
    <property type="entry name" value="Wbp11/ELF5/Saf1_N"/>
</dbReference>
<proteinExistence type="predicted"/>
<dbReference type="STRING" id="112498.A0A2D3USU0"/>
<reference evidence="3 4" key="1">
    <citation type="submission" date="2016-03" db="EMBL/GenBank/DDBJ databases">
        <authorList>
            <person name="Ploux O."/>
        </authorList>
    </citation>
    <scope>NUCLEOTIDE SEQUENCE [LARGE SCALE GENOMIC DNA]</scope>
    <source>
        <strain evidence="3 4">URUG2</strain>
    </source>
</reference>
<dbReference type="Pfam" id="PF09429">
    <property type="entry name" value="Wbp11"/>
    <property type="match status" value="1"/>
</dbReference>